<keyword evidence="3" id="KW-1185">Reference proteome</keyword>
<evidence type="ECO:0000256" key="1">
    <source>
        <dbReference type="SAM" id="Phobius"/>
    </source>
</evidence>
<dbReference type="eggNOG" id="COG3250">
    <property type="taxonomic scope" value="Bacteria"/>
</dbReference>
<keyword evidence="1" id="KW-1133">Transmembrane helix</keyword>
<proteinExistence type="predicted"/>
<feature type="transmembrane region" description="Helical" evidence="1">
    <location>
        <begin position="432"/>
        <end position="450"/>
    </location>
</feature>
<evidence type="ECO:0000313" key="3">
    <source>
        <dbReference type="Proteomes" id="UP000027997"/>
    </source>
</evidence>
<organism evidence="2 3">
    <name type="scientific">Endozoicomonas elysicola</name>
    <dbReference type="NCBI Taxonomy" id="305900"/>
    <lineage>
        <taxon>Bacteria</taxon>
        <taxon>Pseudomonadati</taxon>
        <taxon>Pseudomonadota</taxon>
        <taxon>Gammaproteobacteria</taxon>
        <taxon>Oceanospirillales</taxon>
        <taxon>Endozoicomonadaceae</taxon>
        <taxon>Endozoicomonas</taxon>
    </lineage>
</organism>
<dbReference type="AlphaFoldDB" id="A0A081K9G3"/>
<reference evidence="2 3" key="1">
    <citation type="submission" date="2014-06" db="EMBL/GenBank/DDBJ databases">
        <title>Whole Genome Sequences of Three Symbiotic Endozoicomonas Bacteria.</title>
        <authorList>
            <person name="Neave M.J."/>
            <person name="Apprill A."/>
            <person name="Voolstra C.R."/>
        </authorList>
    </citation>
    <scope>NUCLEOTIDE SEQUENCE [LARGE SCALE GENOMIC DNA]</scope>
    <source>
        <strain evidence="2 3">DSM 22380</strain>
    </source>
</reference>
<protein>
    <submittedName>
        <fullName evidence="2">Uncharacterized protein</fullName>
    </submittedName>
</protein>
<sequence>MVLCTGCPHGCLDDAAMKRLLAVILPSVFSLDVLSYQTGGADCTSPIGQTYSHNSGSTYSVRLLSHVHNGLNQYPNSTLYNYCPPDDQSSSFTALYNFSTPPECEVYDETGSCTSSCLTAKPITSSTNAQTACYNQCSYTSLGGFRDYDNALAPIAYEYIPTGGACTGNEDTTQLAGISEYTEINEDELPCRTDGYTQVCISADQTCKLVNGVPVCIDNETLEDQFNCGTFNGEVVCFEKNAYSNCQYVNGEYLCTYPEGDMVDPNSADHPANGGNANGSTTDDILDQQDLTDNTPEAQTVQQIVKETGIRQQAEKQAESDNPKSAFSGFECDKEVTCSGDAIQCAIARMEKKQLCLSQYNEGEVGSIISNNPNMSPLGSLPGDTLEIHVEDFLDTDEYVTSDNQCPDPIGFTVLGAEYEFVLTPLCDLASYISWFIIFATWFSMAVILAKSLGSG</sequence>
<dbReference type="NCBIfam" id="NF041109">
    <property type="entry name" value="VF_TspB_C_term"/>
    <property type="match status" value="1"/>
</dbReference>
<name>A0A081K9G3_9GAMM</name>
<dbReference type="STRING" id="305900.GV64_08555"/>
<keyword evidence="1" id="KW-0472">Membrane</keyword>
<keyword evidence="1" id="KW-0812">Transmembrane</keyword>
<evidence type="ECO:0000313" key="2">
    <source>
        <dbReference type="EMBL" id="KEI70789.1"/>
    </source>
</evidence>
<gene>
    <name evidence="2" type="ORF">GV64_08555</name>
</gene>
<accession>A0A081K9G3</accession>
<comment type="caution">
    <text evidence="2">The sequence shown here is derived from an EMBL/GenBank/DDBJ whole genome shotgun (WGS) entry which is preliminary data.</text>
</comment>
<dbReference type="Proteomes" id="UP000027997">
    <property type="component" value="Unassembled WGS sequence"/>
</dbReference>
<dbReference type="EMBL" id="JOJP01000001">
    <property type="protein sequence ID" value="KEI70789.1"/>
    <property type="molecule type" value="Genomic_DNA"/>
</dbReference>